<gene>
    <name evidence="3" type="ORF">B0H63DRAFT_545815</name>
</gene>
<name>A0AAE0NGW3_9PEZI</name>
<feature type="transmembrane region" description="Helical" evidence="1">
    <location>
        <begin position="83"/>
        <end position="104"/>
    </location>
</feature>
<protein>
    <submittedName>
        <fullName evidence="3">Uncharacterized protein</fullName>
    </submittedName>
</protein>
<evidence type="ECO:0000313" key="3">
    <source>
        <dbReference type="EMBL" id="KAK3381255.1"/>
    </source>
</evidence>
<feature type="chain" id="PRO_5042058572" evidence="2">
    <location>
        <begin position="35"/>
        <end position="275"/>
    </location>
</feature>
<feature type="signal peptide" evidence="2">
    <location>
        <begin position="1"/>
        <end position="34"/>
    </location>
</feature>
<feature type="transmembrane region" description="Helical" evidence="1">
    <location>
        <begin position="50"/>
        <end position="71"/>
    </location>
</feature>
<keyword evidence="1" id="KW-0812">Transmembrane</keyword>
<reference evidence="3" key="1">
    <citation type="journal article" date="2023" name="Mol. Phylogenet. Evol.">
        <title>Genome-scale phylogeny and comparative genomics of the fungal order Sordariales.</title>
        <authorList>
            <person name="Hensen N."/>
            <person name="Bonometti L."/>
            <person name="Westerberg I."/>
            <person name="Brannstrom I.O."/>
            <person name="Guillou S."/>
            <person name="Cros-Aarteil S."/>
            <person name="Calhoun S."/>
            <person name="Haridas S."/>
            <person name="Kuo A."/>
            <person name="Mondo S."/>
            <person name="Pangilinan J."/>
            <person name="Riley R."/>
            <person name="LaButti K."/>
            <person name="Andreopoulos B."/>
            <person name="Lipzen A."/>
            <person name="Chen C."/>
            <person name="Yan M."/>
            <person name="Daum C."/>
            <person name="Ng V."/>
            <person name="Clum A."/>
            <person name="Steindorff A."/>
            <person name="Ohm R.A."/>
            <person name="Martin F."/>
            <person name="Silar P."/>
            <person name="Natvig D.O."/>
            <person name="Lalanne C."/>
            <person name="Gautier V."/>
            <person name="Ament-Velasquez S.L."/>
            <person name="Kruys A."/>
            <person name="Hutchinson M.I."/>
            <person name="Powell A.J."/>
            <person name="Barry K."/>
            <person name="Miller A.N."/>
            <person name="Grigoriev I.V."/>
            <person name="Debuchy R."/>
            <person name="Gladieux P."/>
            <person name="Hiltunen Thoren M."/>
            <person name="Johannesson H."/>
        </authorList>
    </citation>
    <scope>NUCLEOTIDE SEQUENCE</scope>
    <source>
        <strain evidence="3">CBS 232.78</strain>
    </source>
</reference>
<feature type="transmembrane region" description="Helical" evidence="1">
    <location>
        <begin position="145"/>
        <end position="167"/>
    </location>
</feature>
<dbReference type="Proteomes" id="UP001285441">
    <property type="component" value="Unassembled WGS sequence"/>
</dbReference>
<dbReference type="EMBL" id="JAULSW010000005">
    <property type="protein sequence ID" value="KAK3381255.1"/>
    <property type="molecule type" value="Genomic_DNA"/>
</dbReference>
<keyword evidence="2" id="KW-0732">Signal</keyword>
<evidence type="ECO:0000313" key="4">
    <source>
        <dbReference type="Proteomes" id="UP001285441"/>
    </source>
</evidence>
<dbReference type="AlphaFoldDB" id="A0AAE0NGW3"/>
<keyword evidence="1" id="KW-1133">Transmembrane helix</keyword>
<keyword evidence="1" id="KW-0472">Membrane</keyword>
<organism evidence="3 4">
    <name type="scientific">Podospora didyma</name>
    <dbReference type="NCBI Taxonomy" id="330526"/>
    <lineage>
        <taxon>Eukaryota</taxon>
        <taxon>Fungi</taxon>
        <taxon>Dikarya</taxon>
        <taxon>Ascomycota</taxon>
        <taxon>Pezizomycotina</taxon>
        <taxon>Sordariomycetes</taxon>
        <taxon>Sordariomycetidae</taxon>
        <taxon>Sordariales</taxon>
        <taxon>Podosporaceae</taxon>
        <taxon>Podospora</taxon>
    </lineage>
</organism>
<comment type="caution">
    <text evidence="3">The sequence shown here is derived from an EMBL/GenBank/DDBJ whole genome shotgun (WGS) entry which is preliminary data.</text>
</comment>
<keyword evidence="4" id="KW-1185">Reference proteome</keyword>
<reference evidence="3" key="2">
    <citation type="submission" date="2023-06" db="EMBL/GenBank/DDBJ databases">
        <authorList>
            <consortium name="Lawrence Berkeley National Laboratory"/>
            <person name="Haridas S."/>
            <person name="Hensen N."/>
            <person name="Bonometti L."/>
            <person name="Westerberg I."/>
            <person name="Brannstrom I.O."/>
            <person name="Guillou S."/>
            <person name="Cros-Aarteil S."/>
            <person name="Calhoun S."/>
            <person name="Kuo A."/>
            <person name="Mondo S."/>
            <person name="Pangilinan J."/>
            <person name="Riley R."/>
            <person name="LaButti K."/>
            <person name="Andreopoulos B."/>
            <person name="Lipzen A."/>
            <person name="Chen C."/>
            <person name="Yanf M."/>
            <person name="Daum C."/>
            <person name="Ng V."/>
            <person name="Clum A."/>
            <person name="Steindorff A."/>
            <person name="Ohm R."/>
            <person name="Martin F."/>
            <person name="Silar P."/>
            <person name="Natvig D."/>
            <person name="Lalanne C."/>
            <person name="Gautier V."/>
            <person name="Ament-velasquez S.L."/>
            <person name="Kruys A."/>
            <person name="Hutchinson M.I."/>
            <person name="Powell A.J."/>
            <person name="Barry K."/>
            <person name="Miller A.N."/>
            <person name="Grigoriev I.V."/>
            <person name="Debuchy R."/>
            <person name="Gladieux P."/>
            <person name="Thoren M.H."/>
            <person name="Johannesson H."/>
        </authorList>
    </citation>
    <scope>NUCLEOTIDE SEQUENCE</scope>
    <source>
        <strain evidence="3">CBS 232.78</strain>
    </source>
</reference>
<proteinExistence type="predicted"/>
<accession>A0AAE0NGW3</accession>
<sequence length="275" mass="29470">MVPYSLRWCKARILLRSLSLLLALTVTAISVVNAAGGITKESRLEFNRGWKATLPAAATLILYDMIELVAFRVRRHVRRGLHPGASVGADLFAWMVACTLGIAFNTTLSDGQLAYDILGAEYNVYNLGYPGWLPLEYITASPIDIAASVLLAVLLILHFVLFVRACVETKQRNGAKSLSRVLAAAFDYTCQGEDRYMYTPSSGAAPFSVTSNTSELSMKLGDGDAASSTYASGGGGDCASEGVVIQPPASVGMLARPLSRSNAGSVRSVRDIKYF</sequence>
<evidence type="ECO:0000256" key="1">
    <source>
        <dbReference type="SAM" id="Phobius"/>
    </source>
</evidence>
<evidence type="ECO:0000256" key="2">
    <source>
        <dbReference type="SAM" id="SignalP"/>
    </source>
</evidence>